<organism evidence="2">
    <name type="scientific">Chryseobacterium sp. B5</name>
    <dbReference type="NCBI Taxonomy" id="2050562"/>
    <lineage>
        <taxon>Bacteria</taxon>
        <taxon>Pseudomonadati</taxon>
        <taxon>Bacteroidota</taxon>
        <taxon>Flavobacteriia</taxon>
        <taxon>Flavobacteriales</taxon>
        <taxon>Weeksellaceae</taxon>
        <taxon>Chryseobacterium group</taxon>
        <taxon>Chryseobacterium</taxon>
    </lineage>
</organism>
<name>A0A2G7T2I2_9FLAO</name>
<dbReference type="PROSITE" id="PS51257">
    <property type="entry name" value="PROKAR_LIPOPROTEIN"/>
    <property type="match status" value="1"/>
</dbReference>
<evidence type="ECO:0000256" key="1">
    <source>
        <dbReference type="SAM" id="SignalP"/>
    </source>
</evidence>
<reference evidence="2" key="1">
    <citation type="submission" date="2017-10" db="EMBL/GenBank/DDBJ databases">
        <title>Chryseobacterium sp. B5 is a hydrocarbonoclastic and plant growth promoting bacterium.</title>
        <authorList>
            <person name="Thijs S."/>
            <person name="Gkorezis P."/>
            <person name="Van Hamme J."/>
        </authorList>
    </citation>
    <scope>NUCLEOTIDE SEQUENCE</scope>
    <source>
        <strain evidence="2">B5</strain>
    </source>
</reference>
<sequence length="170" mass="18480">MPRAERRGPRGAWKLLACAAAVVFMAACLDGVQGYPQQQAPIISPYDMTQEQRLAEMNAMGAAGHADHRWTYELRPGCVLRVDLDGPQGPRPSHDIALLGSVVAVTAQRERGSFRVELQPGDGLQAARSLVLESAKWADASWTQLLLRLMQKGCVEMQGLSHGRGVAGRH</sequence>
<feature type="signal peptide" evidence="1">
    <location>
        <begin position="1"/>
        <end position="26"/>
    </location>
</feature>
<accession>A0A2G7T2I2</accession>
<comment type="caution">
    <text evidence="2">The sequence shown here is derived from an EMBL/GenBank/DDBJ whole genome shotgun (WGS) entry which is preliminary data.</text>
</comment>
<gene>
    <name evidence="2" type="ORF">CTI11_23110</name>
</gene>
<evidence type="ECO:0000313" key="2">
    <source>
        <dbReference type="EMBL" id="PII34132.1"/>
    </source>
</evidence>
<dbReference type="AlphaFoldDB" id="A0A2G7T2I2"/>
<keyword evidence="1" id="KW-0732">Signal</keyword>
<dbReference type="EMBL" id="PEKC01000128">
    <property type="protein sequence ID" value="PII34132.1"/>
    <property type="molecule type" value="Genomic_DNA"/>
</dbReference>
<protein>
    <recommendedName>
        <fullName evidence="3">Lipoprotein</fullName>
    </recommendedName>
</protein>
<feature type="chain" id="PRO_5013956569" description="Lipoprotein" evidence="1">
    <location>
        <begin position="27"/>
        <end position="170"/>
    </location>
</feature>
<evidence type="ECO:0008006" key="3">
    <source>
        <dbReference type="Google" id="ProtNLM"/>
    </source>
</evidence>
<proteinExistence type="predicted"/>